<dbReference type="EMBL" id="JACRTE010000004">
    <property type="protein sequence ID" value="MBC8596144.1"/>
    <property type="molecule type" value="Genomic_DNA"/>
</dbReference>
<dbReference type="InterPro" id="IPR017853">
    <property type="entry name" value="GH"/>
</dbReference>
<keyword evidence="3" id="KW-1185">Reference proteome</keyword>
<evidence type="ECO:0000313" key="2">
    <source>
        <dbReference type="EMBL" id="MBC8596144.1"/>
    </source>
</evidence>
<dbReference type="GO" id="GO:0004553">
    <property type="term" value="F:hydrolase activity, hydrolyzing O-glycosyl compounds"/>
    <property type="evidence" value="ECO:0007669"/>
    <property type="project" value="TreeGrafter"/>
</dbReference>
<protein>
    <submittedName>
        <fullName evidence="2">Uncharacterized protein</fullName>
    </submittedName>
</protein>
<feature type="chain" id="PRO_5039093140" evidence="1">
    <location>
        <begin position="24"/>
        <end position="897"/>
    </location>
</feature>
<dbReference type="InterPro" id="IPR051923">
    <property type="entry name" value="Glycosyl_Hydrolase_39"/>
</dbReference>
<name>A0A926IS89_9FIRM</name>
<reference evidence="2" key="1">
    <citation type="submission" date="2020-08" db="EMBL/GenBank/DDBJ databases">
        <title>Genome public.</title>
        <authorList>
            <person name="Liu C."/>
            <person name="Sun Q."/>
        </authorList>
    </citation>
    <scope>NUCLEOTIDE SEQUENCE</scope>
    <source>
        <strain evidence="2">NSJ-50</strain>
    </source>
</reference>
<dbReference type="Proteomes" id="UP000647416">
    <property type="component" value="Unassembled WGS sequence"/>
</dbReference>
<dbReference type="SUPFAM" id="SSF51445">
    <property type="entry name" value="(Trans)glycosidases"/>
    <property type="match status" value="1"/>
</dbReference>
<feature type="signal peptide" evidence="1">
    <location>
        <begin position="1"/>
        <end position="23"/>
    </location>
</feature>
<proteinExistence type="predicted"/>
<dbReference type="PANTHER" id="PTHR12631">
    <property type="entry name" value="ALPHA-L-IDURONIDASE"/>
    <property type="match status" value="1"/>
</dbReference>
<keyword evidence="1" id="KW-0732">Signal</keyword>
<comment type="caution">
    <text evidence="2">The sequence shown here is derived from an EMBL/GenBank/DDBJ whole genome shotgun (WGS) entry which is preliminary data.</text>
</comment>
<dbReference type="Gene3D" id="3.20.20.80">
    <property type="entry name" value="Glycosidases"/>
    <property type="match status" value="1"/>
</dbReference>
<dbReference type="AlphaFoldDB" id="A0A926IS89"/>
<dbReference type="RefSeq" id="WP_262431690.1">
    <property type="nucleotide sequence ID" value="NZ_JACRTE010000004.1"/>
</dbReference>
<sequence>MRFKLRTVLICFAFLCISFSVSAQSAEYLPSGGGTLSLIGEKGFKKTSVSGKSAVIIGDSAAAVFNVGDDMIFGNAERKKVTVSVTYLDEGGGFFYLTYDSFSGAKEYSDFEEIIGTQTVKTRSFTLYDAKFANSVSGGDFSVTMPKRKYTTVADAYYKPLKVLNVSVEISDESCPVTVSATTKSPGNIFFDGDVRAFDVSFENKFSVDADVNVKYEATGIDGSVVFAKTDVLSFSAGGKEEVNIPVGVKKYGVYTFNVYLTDNGGNDIGSYSYKFSVCPAANYEGYDSQIGICPHFNWGRECDNGTYIIKNAGIDHIREGYNWATFEWKKGYYDEKPAMKNYLDAAEKYGIDVLALAAYGNTLYSPKVEDPSNYDIPNTNDYRTAYANYVYNMLDKNRGRIKVVEIWNEPDIPGFNKNNATPEDCARLVKAVYDRIHTDFPDVEICAFALANAYNSKGLEWLEKAVKTDTDGDGEYDLYKYCDGISVHHYIGDVKRISTDGEKLKTLLANYGFADKKLYHTEFGYTETIRSNGKWVYRGEEKQASFLVKYASTLRAKKAGDLFFIYDFSNDGPAENQPEQNFGLVEGAMADVPYAAKPALIAIANMNRVIGDCEAGEVVCDGNDLAVYKFTKDTGEKTGYVMFSENGSGVYNLYVTDEKVIFYDMYGNEILFGFDGEKYTVDVGTNPVYAVVYTPRDECKMYLENGRIVVNGTFSFGDAGEKIGAKVFDKNGQLVYLNQLELSDENTVNFSFSAKNGEEYTILLGMKSRTSVYVTSAEGKGKAKISIEKNGGEIGDLFSLASAESISICAEIFDRAVDNFTVAAAAYKNGALCEARLINKNDMAFDGRRYTLEIASDTFKDADTAGFYIFNSADTIMPIDKGIKLVKTKQGGFSAY</sequence>
<evidence type="ECO:0000256" key="1">
    <source>
        <dbReference type="SAM" id="SignalP"/>
    </source>
</evidence>
<organism evidence="2 3">
    <name type="scientific">Qingrenia yutianensis</name>
    <dbReference type="NCBI Taxonomy" id="2763676"/>
    <lineage>
        <taxon>Bacteria</taxon>
        <taxon>Bacillati</taxon>
        <taxon>Bacillota</taxon>
        <taxon>Clostridia</taxon>
        <taxon>Eubacteriales</taxon>
        <taxon>Oscillospiraceae</taxon>
        <taxon>Qingrenia</taxon>
    </lineage>
</organism>
<evidence type="ECO:0000313" key="3">
    <source>
        <dbReference type="Proteomes" id="UP000647416"/>
    </source>
</evidence>
<gene>
    <name evidence="2" type="ORF">H8706_04580</name>
</gene>
<dbReference type="PANTHER" id="PTHR12631:SF10">
    <property type="entry name" value="BETA-XYLOSIDASE-LIKE PROTEIN-RELATED"/>
    <property type="match status" value="1"/>
</dbReference>
<accession>A0A926IS89</accession>